<proteinExistence type="predicted"/>
<dbReference type="EMBL" id="JARQZJ010000007">
    <property type="protein sequence ID" value="KAK9871723.1"/>
    <property type="molecule type" value="Genomic_DNA"/>
</dbReference>
<keyword evidence="2" id="KW-1185">Reference proteome</keyword>
<sequence>NWIENLTDVEIPKYANVVLSLGRKFAAPLKPESKTFPTQEIMADVEAAIENKTYEER</sequence>
<evidence type="ECO:0000313" key="2">
    <source>
        <dbReference type="Proteomes" id="UP001431783"/>
    </source>
</evidence>
<gene>
    <name evidence="1" type="ORF">WA026_014175</name>
</gene>
<accession>A0AAW1TSQ9</accession>
<reference evidence="1 2" key="1">
    <citation type="submission" date="2023-03" db="EMBL/GenBank/DDBJ databases">
        <title>Genome insight into feeding habits of ladybird beetles.</title>
        <authorList>
            <person name="Li H.-S."/>
            <person name="Huang Y.-H."/>
            <person name="Pang H."/>
        </authorList>
    </citation>
    <scope>NUCLEOTIDE SEQUENCE [LARGE SCALE GENOMIC DNA]</scope>
    <source>
        <strain evidence="1">SYSU_2023b</strain>
        <tissue evidence="1">Whole body</tissue>
    </source>
</reference>
<dbReference type="AlphaFoldDB" id="A0AAW1TSQ9"/>
<name>A0AAW1TSQ9_9CUCU</name>
<evidence type="ECO:0000313" key="1">
    <source>
        <dbReference type="EMBL" id="KAK9871723.1"/>
    </source>
</evidence>
<organism evidence="1 2">
    <name type="scientific">Henosepilachna vigintioctopunctata</name>
    <dbReference type="NCBI Taxonomy" id="420089"/>
    <lineage>
        <taxon>Eukaryota</taxon>
        <taxon>Metazoa</taxon>
        <taxon>Ecdysozoa</taxon>
        <taxon>Arthropoda</taxon>
        <taxon>Hexapoda</taxon>
        <taxon>Insecta</taxon>
        <taxon>Pterygota</taxon>
        <taxon>Neoptera</taxon>
        <taxon>Endopterygota</taxon>
        <taxon>Coleoptera</taxon>
        <taxon>Polyphaga</taxon>
        <taxon>Cucujiformia</taxon>
        <taxon>Coccinelloidea</taxon>
        <taxon>Coccinellidae</taxon>
        <taxon>Epilachninae</taxon>
        <taxon>Epilachnini</taxon>
        <taxon>Henosepilachna</taxon>
    </lineage>
</organism>
<dbReference type="Proteomes" id="UP001431783">
    <property type="component" value="Unassembled WGS sequence"/>
</dbReference>
<comment type="caution">
    <text evidence="1">The sequence shown here is derived from an EMBL/GenBank/DDBJ whole genome shotgun (WGS) entry which is preliminary data.</text>
</comment>
<protein>
    <submittedName>
        <fullName evidence="1">Uncharacterized protein</fullName>
    </submittedName>
</protein>
<feature type="non-terminal residue" evidence="1">
    <location>
        <position position="1"/>
    </location>
</feature>